<proteinExistence type="predicted"/>
<reference evidence="6 7" key="1">
    <citation type="submission" date="2014-07" db="EMBL/GenBank/DDBJ databases">
        <authorList>
            <person name="McCorrison J."/>
            <person name="Sanka R."/>
            <person name="Torralba M."/>
            <person name="Gillis M."/>
            <person name="Haft D.H."/>
            <person name="Methe B."/>
            <person name="Sutton G."/>
            <person name="Nelson K.E."/>
        </authorList>
    </citation>
    <scope>NUCLEOTIDE SEQUENCE [LARGE SCALE GENOMIC DNA]</scope>
    <source>
        <strain evidence="6 7">DNF00320</strain>
    </source>
</reference>
<evidence type="ECO:0000313" key="7">
    <source>
        <dbReference type="Proteomes" id="UP000029525"/>
    </source>
</evidence>
<comment type="caution">
    <text evidence="6">The sequence shown here is derived from an EMBL/GenBank/DDBJ whole genome shotgun (WGS) entry which is preliminary data.</text>
</comment>
<dbReference type="InterPro" id="IPR023166">
    <property type="entry name" value="BaiN-like_dom_sf"/>
</dbReference>
<dbReference type="InterPro" id="IPR036188">
    <property type="entry name" value="FAD/NAD-bd_sf"/>
</dbReference>
<keyword evidence="3" id="KW-0274">FAD</keyword>
<feature type="domain" description="RsdA/BaiN/AoA(So)-like insert" evidence="5">
    <location>
        <begin position="191"/>
        <end position="352"/>
    </location>
</feature>
<dbReference type="PANTHER" id="PTHR42887">
    <property type="entry name" value="OS12G0638800 PROTEIN"/>
    <property type="match status" value="1"/>
</dbReference>
<dbReference type="Proteomes" id="UP000029525">
    <property type="component" value="Unassembled WGS sequence"/>
</dbReference>
<evidence type="ECO:0000256" key="1">
    <source>
        <dbReference type="ARBA" id="ARBA00001974"/>
    </source>
</evidence>
<feature type="domain" description="RsdA/BaiN/AoA(So)-like Rossmann fold-like" evidence="4">
    <location>
        <begin position="6"/>
        <end position="404"/>
    </location>
</feature>
<dbReference type="NCBIfam" id="TIGR00275">
    <property type="entry name" value="aminoacetone oxidase family FAD-binding enzyme"/>
    <property type="match status" value="1"/>
</dbReference>
<dbReference type="OrthoDB" id="9773233at2"/>
<evidence type="ECO:0000259" key="5">
    <source>
        <dbReference type="Pfam" id="PF22780"/>
    </source>
</evidence>
<sequence>MNNILNIAIIGGGAAGFFAAITAKKTYPKANITIFERGNKVLAKVEVTGGGRCNLTNTFANITDLKQAYPRGSKLMKRLFKSFDNEACMQWFRSHGVPLIIQEDQCVFPKAQDSHAVINALTKEAKRLGINIIVCKQLIALEQPMEGYFRLTFKDGTDRLFHRVAITTGGAPLQKQLAYLQTLNHKVEAPVPSLFTFNIDDKKILKLMGTVIDPVVATMLGTKLRTVGPLLITHWGMSGPAILKLSSHAARILGENDYKGQVAINWVGERTRTEVETAINRIISENPKKQLGNVRPFNLTTKLWLYLIDKVELEETKPWGELGKKGFNRMVEVIVNDVYGISGKGSYKEEFVTCGGISLKSINQNTLESKTCSGLFFAGEILDVDGITGGFNLQAAWTMGYTVGLWIGKTKEE</sequence>
<dbReference type="Pfam" id="PF22780">
    <property type="entry name" value="HI0933_like_1st"/>
    <property type="match status" value="1"/>
</dbReference>
<dbReference type="EMBL" id="JRNQ01000078">
    <property type="protein sequence ID" value="KGF43533.1"/>
    <property type="molecule type" value="Genomic_DNA"/>
</dbReference>
<dbReference type="Pfam" id="PF03486">
    <property type="entry name" value="HI0933_like"/>
    <property type="match status" value="1"/>
</dbReference>
<dbReference type="InterPro" id="IPR004792">
    <property type="entry name" value="BaiN-like"/>
</dbReference>
<comment type="cofactor">
    <cofactor evidence="1">
        <name>FAD</name>
        <dbReference type="ChEBI" id="CHEBI:57692"/>
    </cofactor>
</comment>
<evidence type="ECO:0000256" key="2">
    <source>
        <dbReference type="ARBA" id="ARBA00022630"/>
    </source>
</evidence>
<dbReference type="PANTHER" id="PTHR42887:SF2">
    <property type="entry name" value="OS12G0638800 PROTEIN"/>
    <property type="match status" value="1"/>
</dbReference>
<keyword evidence="2" id="KW-0285">Flavoprotein</keyword>
<evidence type="ECO:0000313" key="6">
    <source>
        <dbReference type="EMBL" id="KGF43533.1"/>
    </source>
</evidence>
<dbReference type="AlphaFoldDB" id="A0A096A8V2"/>
<dbReference type="Gene3D" id="1.10.8.260">
    <property type="entry name" value="HI0933 insert domain-like"/>
    <property type="match status" value="1"/>
</dbReference>
<dbReference type="SUPFAM" id="SSF51905">
    <property type="entry name" value="FAD/NAD(P)-binding domain"/>
    <property type="match status" value="1"/>
</dbReference>
<dbReference type="Gene3D" id="2.40.30.10">
    <property type="entry name" value="Translation factors"/>
    <property type="match status" value="1"/>
</dbReference>
<dbReference type="InterPro" id="IPR057661">
    <property type="entry name" value="RsdA/BaiN/AoA(So)_Rossmann"/>
</dbReference>
<dbReference type="Gene3D" id="3.50.50.60">
    <property type="entry name" value="FAD/NAD(P)-binding domain"/>
    <property type="match status" value="1"/>
</dbReference>
<accession>A0A096A8V2</accession>
<protein>
    <submittedName>
        <fullName evidence="6">Flavoprotein</fullName>
    </submittedName>
</protein>
<evidence type="ECO:0000256" key="3">
    <source>
        <dbReference type="ARBA" id="ARBA00022827"/>
    </source>
</evidence>
<gene>
    <name evidence="6" type="ORF">HMPREF0647_09850</name>
</gene>
<name>A0A096A8V2_9BACT</name>
<dbReference type="RefSeq" id="WP_036868321.1">
    <property type="nucleotide sequence ID" value="NZ_JRNQ01000078.1"/>
</dbReference>
<evidence type="ECO:0000259" key="4">
    <source>
        <dbReference type="Pfam" id="PF03486"/>
    </source>
</evidence>
<dbReference type="SUPFAM" id="SSF160996">
    <property type="entry name" value="HI0933 insert domain-like"/>
    <property type="match status" value="1"/>
</dbReference>
<organism evidence="6 7">
    <name type="scientific">Prevotella bivia DNF00320</name>
    <dbReference type="NCBI Taxonomy" id="1401068"/>
    <lineage>
        <taxon>Bacteria</taxon>
        <taxon>Pseudomonadati</taxon>
        <taxon>Bacteroidota</taxon>
        <taxon>Bacteroidia</taxon>
        <taxon>Bacteroidales</taxon>
        <taxon>Prevotellaceae</taxon>
        <taxon>Prevotella</taxon>
    </lineage>
</organism>
<dbReference type="InterPro" id="IPR055178">
    <property type="entry name" value="RsdA/BaiN/AoA(So)-like_dom"/>
</dbReference>